<dbReference type="EMBL" id="LZDL01000001">
    <property type="protein sequence ID" value="OBX48449.1"/>
    <property type="molecule type" value="Genomic_DNA"/>
</dbReference>
<evidence type="ECO:0000313" key="1">
    <source>
        <dbReference type="EMBL" id="OBX48449.1"/>
    </source>
</evidence>
<protein>
    <recommendedName>
        <fullName evidence="3">Phage tail protein</fullName>
    </recommendedName>
</protein>
<sequence length="113" mass="12928">MAEIIFNWIRGDDEVETLVFTEENGEPLDFTGSRFDCDIVPLGSASEKIHLSTDNQGILINKNEVSLIIAHEQTENVTWKEARFDLQQTTPDGKIKTWCNGKVRLQHDITRRV</sequence>
<name>A0A1B8PH91_HAEHA</name>
<organism evidence="1 2">
    <name type="scientific">Haemophilus haemolyticus</name>
    <dbReference type="NCBI Taxonomy" id="726"/>
    <lineage>
        <taxon>Bacteria</taxon>
        <taxon>Pseudomonadati</taxon>
        <taxon>Pseudomonadota</taxon>
        <taxon>Gammaproteobacteria</taxon>
        <taxon>Pasteurellales</taxon>
        <taxon>Pasteurellaceae</taxon>
        <taxon>Haemophilus</taxon>
    </lineage>
</organism>
<dbReference type="Proteomes" id="UP000092611">
    <property type="component" value="Unassembled WGS sequence"/>
</dbReference>
<dbReference type="RefSeq" id="WP_065245580.1">
    <property type="nucleotide sequence ID" value="NZ_LZDL01000001.1"/>
</dbReference>
<accession>A0A1B8PH91</accession>
<dbReference type="AlphaFoldDB" id="A0A1B8PH91"/>
<proteinExistence type="predicted"/>
<evidence type="ECO:0000313" key="2">
    <source>
        <dbReference type="Proteomes" id="UP000092611"/>
    </source>
</evidence>
<reference evidence="1 2" key="1">
    <citation type="submission" date="2016-06" db="EMBL/GenBank/DDBJ databases">
        <title>Draft genome of Haemophilus haemolyticus CCUG 24149.</title>
        <authorList>
            <person name="Engstrom-Jakobsson H."/>
            <person name="Salva-Serra F."/>
            <person name="Thorell K."/>
            <person name="Gonzales-Siles L."/>
            <person name="Karlsson R."/>
            <person name="Boulund F."/>
            <person name="Engstrand L."/>
            <person name="Kristiansson E."/>
            <person name="Moore E."/>
        </authorList>
    </citation>
    <scope>NUCLEOTIDE SEQUENCE [LARGE SCALE GENOMIC DNA]</scope>
    <source>
        <strain evidence="1 2">CCUG 24149</strain>
    </source>
</reference>
<dbReference type="OrthoDB" id="5680865at2"/>
<gene>
    <name evidence="1" type="ORF">A9Z62_00135</name>
</gene>
<evidence type="ECO:0008006" key="3">
    <source>
        <dbReference type="Google" id="ProtNLM"/>
    </source>
</evidence>
<comment type="caution">
    <text evidence="1">The sequence shown here is derived from an EMBL/GenBank/DDBJ whole genome shotgun (WGS) entry which is preliminary data.</text>
</comment>